<dbReference type="NCBIfam" id="NF038094">
    <property type="entry name" value="CueP_fam"/>
    <property type="match status" value="1"/>
</dbReference>
<dbReference type="AlphaFoldDB" id="A0A7K1UKU5"/>
<evidence type="ECO:0000313" key="2">
    <source>
        <dbReference type="Proteomes" id="UP000460157"/>
    </source>
</evidence>
<dbReference type="EMBL" id="WRPM01000085">
    <property type="protein sequence ID" value="MVT27056.1"/>
    <property type="molecule type" value="Genomic_DNA"/>
</dbReference>
<protein>
    <submittedName>
        <fullName evidence="1">Uncharacterized protein</fullName>
    </submittedName>
</protein>
<gene>
    <name evidence="1" type="ORF">GNZ21_11940</name>
</gene>
<accession>A0A7K1UKU5</accession>
<dbReference type="OrthoDB" id="73040at2"/>
<name>A0A7K1UKU5_9MICC</name>
<evidence type="ECO:0000313" key="1">
    <source>
        <dbReference type="EMBL" id="MVT27056.1"/>
    </source>
</evidence>
<dbReference type="Pfam" id="PF21172">
    <property type="entry name" value="CueP"/>
    <property type="match status" value="1"/>
</dbReference>
<reference evidence="1 2" key="1">
    <citation type="submission" date="2019-12" db="EMBL/GenBank/DDBJ databases">
        <title>Nesterenkonia muleiensis sp. nov., a novel actinobacterium isolated from sap of Populus euphratica.</title>
        <authorList>
            <person name="Wang R."/>
        </authorList>
    </citation>
    <scope>NUCLEOTIDE SEQUENCE [LARGE SCALE GENOMIC DNA]</scope>
    <source>
        <strain evidence="1 2">F10</strain>
    </source>
</reference>
<dbReference type="InterPro" id="IPR047808">
    <property type="entry name" value="CueP-like"/>
</dbReference>
<organism evidence="1 2">
    <name type="scientific">Nesterenkonia alkaliphila</name>
    <dbReference type="NCBI Taxonomy" id="1463631"/>
    <lineage>
        <taxon>Bacteria</taxon>
        <taxon>Bacillati</taxon>
        <taxon>Actinomycetota</taxon>
        <taxon>Actinomycetes</taxon>
        <taxon>Micrococcales</taxon>
        <taxon>Micrococcaceae</taxon>
        <taxon>Nesterenkonia</taxon>
    </lineage>
</organism>
<dbReference type="Proteomes" id="UP000460157">
    <property type="component" value="Unassembled WGS sequence"/>
</dbReference>
<comment type="caution">
    <text evidence="1">The sequence shown here is derived from an EMBL/GenBank/DDBJ whole genome shotgun (WGS) entry which is preliminary data.</text>
</comment>
<dbReference type="Gene3D" id="2.60.40.3700">
    <property type="match status" value="1"/>
</dbReference>
<sequence>MPVEDRPGDLIASVEPKELVLFDDQENEASIPLPAEEFYLSFAPYLEQTHDCHFHSLTTCLGEMRHQQIDVTVTDSDTDVVLFDESVRTYDNGFAGLWLPRDITATLTVTHGDRSASIPISTDAEAPTCITTLQLT</sequence>
<keyword evidence="2" id="KW-1185">Reference proteome</keyword>
<proteinExistence type="predicted"/>